<reference evidence="1" key="2">
    <citation type="submission" date="2023-05" db="EMBL/GenBank/DDBJ databases">
        <authorList>
            <consortium name="Lawrence Berkeley National Laboratory"/>
            <person name="Steindorff A."/>
            <person name="Hensen N."/>
            <person name="Bonometti L."/>
            <person name="Westerberg I."/>
            <person name="Brannstrom I.O."/>
            <person name="Guillou S."/>
            <person name="Cros-Aarteil S."/>
            <person name="Calhoun S."/>
            <person name="Haridas S."/>
            <person name="Kuo A."/>
            <person name="Mondo S."/>
            <person name="Pangilinan J."/>
            <person name="Riley R."/>
            <person name="Labutti K."/>
            <person name="Andreopoulos B."/>
            <person name="Lipzen A."/>
            <person name="Chen C."/>
            <person name="Yanf M."/>
            <person name="Daum C."/>
            <person name="Ng V."/>
            <person name="Clum A."/>
            <person name="Ohm R."/>
            <person name="Martin F."/>
            <person name="Silar P."/>
            <person name="Natvig D."/>
            <person name="Lalanne C."/>
            <person name="Gautier V."/>
            <person name="Ament-Velasquez S.L."/>
            <person name="Kruys A."/>
            <person name="Hutchinson M.I."/>
            <person name="Powell A.J."/>
            <person name="Barry K."/>
            <person name="Miller A.N."/>
            <person name="Grigoriev I.V."/>
            <person name="Debuchy R."/>
            <person name="Gladieux P."/>
            <person name="Thoren M.H."/>
            <person name="Johannesson H."/>
        </authorList>
    </citation>
    <scope>NUCLEOTIDE SEQUENCE</scope>
    <source>
        <strain evidence="1">CBS 508.74</strain>
    </source>
</reference>
<sequence length="63" mass="6930">MTTSTLEADGPSAFEHAPAVSRTQWWCSLDGGWYSTEHSKDKPQAPKVTRFLVKDSFGRKGGS</sequence>
<protein>
    <submittedName>
        <fullName evidence="1">Uncharacterized protein</fullName>
    </submittedName>
</protein>
<name>A0AAN6TN16_9PEZI</name>
<evidence type="ECO:0000313" key="2">
    <source>
        <dbReference type="Proteomes" id="UP001302812"/>
    </source>
</evidence>
<dbReference type="AlphaFoldDB" id="A0AAN6TN16"/>
<dbReference type="EMBL" id="MU853332">
    <property type="protein sequence ID" value="KAK4117454.1"/>
    <property type="molecule type" value="Genomic_DNA"/>
</dbReference>
<organism evidence="1 2">
    <name type="scientific">Canariomyces notabilis</name>
    <dbReference type="NCBI Taxonomy" id="2074819"/>
    <lineage>
        <taxon>Eukaryota</taxon>
        <taxon>Fungi</taxon>
        <taxon>Dikarya</taxon>
        <taxon>Ascomycota</taxon>
        <taxon>Pezizomycotina</taxon>
        <taxon>Sordariomycetes</taxon>
        <taxon>Sordariomycetidae</taxon>
        <taxon>Sordariales</taxon>
        <taxon>Chaetomiaceae</taxon>
        <taxon>Canariomyces</taxon>
    </lineage>
</organism>
<reference evidence="1" key="1">
    <citation type="journal article" date="2023" name="Mol. Phylogenet. Evol.">
        <title>Genome-scale phylogeny and comparative genomics of the fungal order Sordariales.</title>
        <authorList>
            <person name="Hensen N."/>
            <person name="Bonometti L."/>
            <person name="Westerberg I."/>
            <person name="Brannstrom I.O."/>
            <person name="Guillou S."/>
            <person name="Cros-Aarteil S."/>
            <person name="Calhoun S."/>
            <person name="Haridas S."/>
            <person name="Kuo A."/>
            <person name="Mondo S."/>
            <person name="Pangilinan J."/>
            <person name="Riley R."/>
            <person name="LaButti K."/>
            <person name="Andreopoulos B."/>
            <person name="Lipzen A."/>
            <person name="Chen C."/>
            <person name="Yan M."/>
            <person name="Daum C."/>
            <person name="Ng V."/>
            <person name="Clum A."/>
            <person name="Steindorff A."/>
            <person name="Ohm R.A."/>
            <person name="Martin F."/>
            <person name="Silar P."/>
            <person name="Natvig D.O."/>
            <person name="Lalanne C."/>
            <person name="Gautier V."/>
            <person name="Ament-Velasquez S.L."/>
            <person name="Kruys A."/>
            <person name="Hutchinson M.I."/>
            <person name="Powell A.J."/>
            <person name="Barry K."/>
            <person name="Miller A.N."/>
            <person name="Grigoriev I.V."/>
            <person name="Debuchy R."/>
            <person name="Gladieux P."/>
            <person name="Hiltunen Thoren M."/>
            <person name="Johannesson H."/>
        </authorList>
    </citation>
    <scope>NUCLEOTIDE SEQUENCE</scope>
    <source>
        <strain evidence="1">CBS 508.74</strain>
    </source>
</reference>
<evidence type="ECO:0000313" key="1">
    <source>
        <dbReference type="EMBL" id="KAK4117454.1"/>
    </source>
</evidence>
<dbReference type="RefSeq" id="XP_064675024.1">
    <property type="nucleotide sequence ID" value="XM_064814090.1"/>
</dbReference>
<gene>
    <name evidence="1" type="ORF">N656DRAFT_773593</name>
</gene>
<accession>A0AAN6TN16</accession>
<dbReference type="Proteomes" id="UP001302812">
    <property type="component" value="Unassembled WGS sequence"/>
</dbReference>
<proteinExistence type="predicted"/>
<keyword evidence="2" id="KW-1185">Reference proteome</keyword>
<comment type="caution">
    <text evidence="1">The sequence shown here is derived from an EMBL/GenBank/DDBJ whole genome shotgun (WGS) entry which is preliminary data.</text>
</comment>
<dbReference type="GeneID" id="89938215"/>